<evidence type="ECO:0000313" key="2">
    <source>
        <dbReference type="Proteomes" id="UP000678228"/>
    </source>
</evidence>
<evidence type="ECO:0000313" key="1">
    <source>
        <dbReference type="EMBL" id="MBP3950544.1"/>
    </source>
</evidence>
<protein>
    <submittedName>
        <fullName evidence="1">Uncharacterized protein</fullName>
    </submittedName>
</protein>
<proteinExistence type="predicted"/>
<dbReference type="Proteomes" id="UP000678228">
    <property type="component" value="Unassembled WGS sequence"/>
</dbReference>
<dbReference type="AlphaFoldDB" id="A0A940WYS2"/>
<accession>A0A940WYS2</accession>
<dbReference type="EMBL" id="JAGKSQ010000002">
    <property type="protein sequence ID" value="MBP3950544.1"/>
    <property type="molecule type" value="Genomic_DNA"/>
</dbReference>
<name>A0A940WYS2_9BACI</name>
<gene>
    <name evidence="1" type="ORF">J7W16_05310</name>
</gene>
<sequence>MNISTELFLWLNKQTDIQSHNVDLIDGFLFMLQKINRHQSIRLISDQQIHPRFWRSHDRTFGYKLMTKNKKNKNAHLYQFYLDVAFAEQFIQMEQESIRVTEKGKCFLEKEKEEQLDLLFTYIW</sequence>
<reference evidence="1" key="1">
    <citation type="submission" date="2021-03" db="EMBL/GenBank/DDBJ databases">
        <title>Bacillus suaedae sp. nov., isolated from Suaeda aralocaspica.</title>
        <authorList>
            <person name="Lei R.F.R."/>
        </authorList>
    </citation>
    <scope>NUCLEOTIDE SEQUENCE</scope>
    <source>
        <strain evidence="1">YZJH907-2</strain>
    </source>
</reference>
<organism evidence="1 2">
    <name type="scientific">Halalkalibacter suaedae</name>
    <dbReference type="NCBI Taxonomy" id="2822140"/>
    <lineage>
        <taxon>Bacteria</taxon>
        <taxon>Bacillati</taxon>
        <taxon>Bacillota</taxon>
        <taxon>Bacilli</taxon>
        <taxon>Bacillales</taxon>
        <taxon>Bacillaceae</taxon>
        <taxon>Halalkalibacter</taxon>
    </lineage>
</organism>
<dbReference type="RefSeq" id="WP_210596191.1">
    <property type="nucleotide sequence ID" value="NZ_JAGKSQ010000002.1"/>
</dbReference>
<keyword evidence="2" id="KW-1185">Reference proteome</keyword>
<comment type="caution">
    <text evidence="1">The sequence shown here is derived from an EMBL/GenBank/DDBJ whole genome shotgun (WGS) entry which is preliminary data.</text>
</comment>